<evidence type="ECO:0000313" key="6">
    <source>
        <dbReference type="EMBL" id="KAJ5172816.1"/>
    </source>
</evidence>
<evidence type="ECO:0000256" key="2">
    <source>
        <dbReference type="ARBA" id="ARBA00022771"/>
    </source>
</evidence>
<dbReference type="PROSITE" id="PS50865">
    <property type="entry name" value="ZF_MYND_2"/>
    <property type="match status" value="1"/>
</dbReference>
<evidence type="ECO:0000313" key="7">
    <source>
        <dbReference type="Proteomes" id="UP001146351"/>
    </source>
</evidence>
<feature type="domain" description="MYND-type" evidence="5">
    <location>
        <begin position="26"/>
        <end position="63"/>
    </location>
</feature>
<evidence type="ECO:0000256" key="3">
    <source>
        <dbReference type="ARBA" id="ARBA00022833"/>
    </source>
</evidence>
<reference evidence="6" key="2">
    <citation type="journal article" date="2023" name="IMA Fungus">
        <title>Comparative genomic study of the Penicillium genus elucidates a diverse pangenome and 15 lateral gene transfer events.</title>
        <authorList>
            <person name="Petersen C."/>
            <person name="Sorensen T."/>
            <person name="Nielsen M.R."/>
            <person name="Sondergaard T.E."/>
            <person name="Sorensen J.L."/>
            <person name="Fitzpatrick D.A."/>
            <person name="Frisvad J.C."/>
            <person name="Nielsen K.L."/>
        </authorList>
    </citation>
    <scope>NUCLEOTIDE SEQUENCE</scope>
    <source>
        <strain evidence="6">IBT 21917</strain>
    </source>
</reference>
<dbReference type="GO" id="GO:0008270">
    <property type="term" value="F:zinc ion binding"/>
    <property type="evidence" value="ECO:0007669"/>
    <property type="project" value="UniProtKB-KW"/>
</dbReference>
<sequence length="306" mass="34317">MGFSLRTPISDLILVPETTPVLPRGCGVCGKEGDLRRCTACSAIPYCGREHQEADRKAHRPICDAIKKERANLKYIEAPNAGLMDLMESRLILAGHLERLKIHDQMTSLSPAPYRTGTQNAALLIRLDEDKEAYAFLKSWVHYEETNTVQVRPPPYLKNVDVLEPIDLFLDICDVSIDKTDGLGFLACLACLKVKLLLDLRAVEAKMSSLGERFSHVVLALTLQRLPRSPVVATNPNLTSMSGLAAEIAKLESQVHALYRKVDETNRFFWSLLAYEIRDNLKFRPVQPQPATLEEAEGLFLSQEYL</sequence>
<keyword evidence="7" id="KW-1185">Reference proteome</keyword>
<dbReference type="Proteomes" id="UP001146351">
    <property type="component" value="Unassembled WGS sequence"/>
</dbReference>
<evidence type="ECO:0000256" key="1">
    <source>
        <dbReference type="ARBA" id="ARBA00022723"/>
    </source>
</evidence>
<keyword evidence="2 4" id="KW-0863">Zinc-finger</keyword>
<proteinExistence type="predicted"/>
<dbReference type="EMBL" id="JAPQKO010000003">
    <property type="protein sequence ID" value="KAJ5172816.1"/>
    <property type="molecule type" value="Genomic_DNA"/>
</dbReference>
<gene>
    <name evidence="6" type="ORF">N7492_005409</name>
</gene>
<evidence type="ECO:0000256" key="4">
    <source>
        <dbReference type="PROSITE-ProRule" id="PRU00134"/>
    </source>
</evidence>
<dbReference type="Gene3D" id="6.10.140.2220">
    <property type="match status" value="1"/>
</dbReference>
<reference evidence="6" key="1">
    <citation type="submission" date="2022-11" db="EMBL/GenBank/DDBJ databases">
        <authorList>
            <person name="Petersen C."/>
        </authorList>
    </citation>
    <scope>NUCLEOTIDE SEQUENCE</scope>
    <source>
        <strain evidence="6">IBT 21917</strain>
    </source>
</reference>
<accession>A0A9W9ICE0</accession>
<keyword evidence="1" id="KW-0479">Metal-binding</keyword>
<dbReference type="InterPro" id="IPR002893">
    <property type="entry name" value="Znf_MYND"/>
</dbReference>
<dbReference type="OrthoDB" id="4366258at2759"/>
<organism evidence="6 7">
    <name type="scientific">Penicillium capsulatum</name>
    <dbReference type="NCBI Taxonomy" id="69766"/>
    <lineage>
        <taxon>Eukaryota</taxon>
        <taxon>Fungi</taxon>
        <taxon>Dikarya</taxon>
        <taxon>Ascomycota</taxon>
        <taxon>Pezizomycotina</taxon>
        <taxon>Eurotiomycetes</taxon>
        <taxon>Eurotiomycetidae</taxon>
        <taxon>Eurotiales</taxon>
        <taxon>Aspergillaceae</taxon>
        <taxon>Penicillium</taxon>
    </lineage>
</organism>
<name>A0A9W9ICE0_9EURO</name>
<evidence type="ECO:0000259" key="5">
    <source>
        <dbReference type="PROSITE" id="PS50865"/>
    </source>
</evidence>
<dbReference type="Pfam" id="PF01753">
    <property type="entry name" value="zf-MYND"/>
    <property type="match status" value="1"/>
</dbReference>
<dbReference type="SUPFAM" id="SSF144232">
    <property type="entry name" value="HIT/MYND zinc finger-like"/>
    <property type="match status" value="1"/>
</dbReference>
<comment type="caution">
    <text evidence="6">The sequence shown here is derived from an EMBL/GenBank/DDBJ whole genome shotgun (WGS) entry which is preliminary data.</text>
</comment>
<keyword evidence="3" id="KW-0862">Zinc</keyword>
<protein>
    <recommendedName>
        <fullName evidence="5">MYND-type domain-containing protein</fullName>
    </recommendedName>
</protein>
<dbReference type="AlphaFoldDB" id="A0A9W9ICE0"/>
<dbReference type="PROSITE" id="PS01360">
    <property type="entry name" value="ZF_MYND_1"/>
    <property type="match status" value="1"/>
</dbReference>